<evidence type="ECO:0000313" key="1">
    <source>
        <dbReference type="EMBL" id="MFC0622717.1"/>
    </source>
</evidence>
<protein>
    <submittedName>
        <fullName evidence="1">SAV_915 family protein</fullName>
    </submittedName>
</protein>
<dbReference type="Proteomes" id="UP001589890">
    <property type="component" value="Unassembled WGS sequence"/>
</dbReference>
<accession>A0ABV6QGJ9</accession>
<keyword evidence="2" id="KW-1185">Reference proteome</keyword>
<name>A0ABV6QGJ9_9ACTN</name>
<dbReference type="EMBL" id="JBHLTC010000001">
    <property type="protein sequence ID" value="MFC0622717.1"/>
    <property type="molecule type" value="Genomic_DNA"/>
</dbReference>
<comment type="caution">
    <text evidence="1">The sequence shown here is derived from an EMBL/GenBank/DDBJ whole genome shotgun (WGS) entry which is preliminary data.</text>
</comment>
<dbReference type="NCBIfam" id="NF042914">
    <property type="entry name" value="SAV915_dom"/>
    <property type="match status" value="1"/>
</dbReference>
<dbReference type="RefSeq" id="WP_380043395.1">
    <property type="nucleotide sequence ID" value="NZ_JBHLTC010000001.1"/>
</dbReference>
<organism evidence="1 2">
    <name type="scientific">Kribbella deserti</name>
    <dbReference type="NCBI Taxonomy" id="1926257"/>
    <lineage>
        <taxon>Bacteria</taxon>
        <taxon>Bacillati</taxon>
        <taxon>Actinomycetota</taxon>
        <taxon>Actinomycetes</taxon>
        <taxon>Propionibacteriales</taxon>
        <taxon>Kribbellaceae</taxon>
        <taxon>Kribbella</taxon>
    </lineage>
</organism>
<sequence>MDHVPLFVPTRSTCGGEGLVVQLGHLPSGRRVGIAFTSLARLRTASGPTQDWIRLYDDALRLILAGLGVNAVQVDPERVCLVQRDPQGEQGETKKCRSRSLA</sequence>
<evidence type="ECO:0000313" key="2">
    <source>
        <dbReference type="Proteomes" id="UP001589890"/>
    </source>
</evidence>
<gene>
    <name evidence="1" type="ORF">ACFFGN_01500</name>
</gene>
<reference evidence="1 2" key="1">
    <citation type="submission" date="2024-09" db="EMBL/GenBank/DDBJ databases">
        <authorList>
            <person name="Sun Q."/>
            <person name="Mori K."/>
        </authorList>
    </citation>
    <scope>NUCLEOTIDE SEQUENCE [LARGE SCALE GENOMIC DNA]</scope>
    <source>
        <strain evidence="1 2">CGMCC 1.15906</strain>
    </source>
</reference>
<proteinExistence type="predicted"/>
<dbReference type="InterPro" id="IPR049975">
    <property type="entry name" value="SAV_915-like_dom"/>
</dbReference>